<gene>
    <name evidence="2" type="ORF">J2Z53_000488</name>
</gene>
<dbReference type="EMBL" id="JAGGJZ010000001">
    <property type="protein sequence ID" value="MBP1888909.1"/>
    <property type="molecule type" value="Genomic_DNA"/>
</dbReference>
<evidence type="ECO:0000313" key="3">
    <source>
        <dbReference type="Proteomes" id="UP000783390"/>
    </source>
</evidence>
<evidence type="ECO:0000256" key="1">
    <source>
        <dbReference type="SAM" id="Phobius"/>
    </source>
</evidence>
<comment type="caution">
    <text evidence="2">The sequence shown here is derived from an EMBL/GenBank/DDBJ whole genome shotgun (WGS) entry which is preliminary data.</text>
</comment>
<keyword evidence="1" id="KW-0812">Transmembrane</keyword>
<name>A0ABS4EY44_9CLOT</name>
<feature type="transmembrane region" description="Helical" evidence="1">
    <location>
        <begin position="12"/>
        <end position="43"/>
    </location>
</feature>
<sequence>MNRNFKMAMYFLITILVIGAVATLMITILPYVILIGLIIWAIFKIRKYINQKKNKYNTYEETTTYTSSNDNIYNEENNDEDYDTSKAIDVDYEDVDKE</sequence>
<dbReference type="Proteomes" id="UP000783390">
    <property type="component" value="Unassembled WGS sequence"/>
</dbReference>
<reference evidence="2 3" key="1">
    <citation type="submission" date="2021-03" db="EMBL/GenBank/DDBJ databases">
        <title>Genomic Encyclopedia of Type Strains, Phase IV (KMG-IV): sequencing the most valuable type-strain genomes for metagenomic binning, comparative biology and taxonomic classification.</title>
        <authorList>
            <person name="Goeker M."/>
        </authorList>
    </citation>
    <scope>NUCLEOTIDE SEQUENCE [LARGE SCALE GENOMIC DNA]</scope>
    <source>
        <strain evidence="2 3">DSM 3984</strain>
    </source>
</reference>
<accession>A0ABS4EY44</accession>
<protein>
    <submittedName>
        <fullName evidence="2">Lipopolysaccharide export LptBFGC system permease protein LptF</fullName>
    </submittedName>
</protein>
<keyword evidence="3" id="KW-1185">Reference proteome</keyword>
<evidence type="ECO:0000313" key="2">
    <source>
        <dbReference type="EMBL" id="MBP1888909.1"/>
    </source>
</evidence>
<proteinExistence type="predicted"/>
<keyword evidence="1" id="KW-0472">Membrane</keyword>
<dbReference type="RefSeq" id="WP_209795626.1">
    <property type="nucleotide sequence ID" value="NZ_JAGGJZ010000001.1"/>
</dbReference>
<organism evidence="2 3">
    <name type="scientific">Clostridium moniliforme</name>
    <dbReference type="NCBI Taxonomy" id="39489"/>
    <lineage>
        <taxon>Bacteria</taxon>
        <taxon>Bacillati</taxon>
        <taxon>Bacillota</taxon>
        <taxon>Clostridia</taxon>
        <taxon>Eubacteriales</taxon>
        <taxon>Clostridiaceae</taxon>
        <taxon>Clostridium</taxon>
    </lineage>
</organism>
<keyword evidence="1" id="KW-1133">Transmembrane helix</keyword>